<feature type="compositionally biased region" description="Low complexity" evidence="1">
    <location>
        <begin position="1692"/>
        <end position="1702"/>
    </location>
</feature>
<dbReference type="PANTHER" id="PTHR46007:SF8">
    <property type="entry name" value="C2H2-TYPE DOMAIN-CONTAINING PROTEIN"/>
    <property type="match status" value="1"/>
</dbReference>
<comment type="caution">
    <text evidence="2">The sequence shown here is derived from an EMBL/GenBank/DDBJ whole genome shotgun (WGS) entry which is preliminary data.</text>
</comment>
<feature type="region of interest" description="Disordered" evidence="1">
    <location>
        <begin position="1615"/>
        <end position="1746"/>
    </location>
</feature>
<feature type="compositionally biased region" description="Low complexity" evidence="1">
    <location>
        <begin position="304"/>
        <end position="330"/>
    </location>
</feature>
<feature type="region of interest" description="Disordered" evidence="1">
    <location>
        <begin position="1317"/>
        <end position="1337"/>
    </location>
</feature>
<dbReference type="GO" id="GO:0003713">
    <property type="term" value="F:transcription coactivator activity"/>
    <property type="evidence" value="ECO:0007669"/>
    <property type="project" value="TreeGrafter"/>
</dbReference>
<feature type="compositionally biased region" description="Acidic residues" evidence="1">
    <location>
        <begin position="379"/>
        <end position="388"/>
    </location>
</feature>
<feature type="region of interest" description="Disordered" evidence="1">
    <location>
        <begin position="367"/>
        <end position="405"/>
    </location>
</feature>
<evidence type="ECO:0000256" key="1">
    <source>
        <dbReference type="SAM" id="MobiDB-lite"/>
    </source>
</evidence>
<evidence type="ECO:0000313" key="3">
    <source>
        <dbReference type="Proteomes" id="UP000239899"/>
    </source>
</evidence>
<feature type="compositionally biased region" description="Low complexity" evidence="1">
    <location>
        <begin position="781"/>
        <end position="809"/>
    </location>
</feature>
<feature type="compositionally biased region" description="Basic and acidic residues" evidence="1">
    <location>
        <begin position="1538"/>
        <end position="1557"/>
    </location>
</feature>
<evidence type="ECO:0000313" key="2">
    <source>
        <dbReference type="EMBL" id="PRW60124.1"/>
    </source>
</evidence>
<feature type="region of interest" description="Disordered" evidence="1">
    <location>
        <begin position="1379"/>
        <end position="1409"/>
    </location>
</feature>
<feature type="region of interest" description="Disordered" evidence="1">
    <location>
        <begin position="715"/>
        <end position="739"/>
    </location>
</feature>
<accession>A0A2P6U1D3</accession>
<feature type="compositionally biased region" description="Polar residues" evidence="1">
    <location>
        <begin position="760"/>
        <end position="769"/>
    </location>
</feature>
<sequence length="1746" mass="180848">MAEMSSSQQEQLGAARAQIAQLQAADLPSALQGLLQQASTQLKPPRAGAPAATATAAAAAASRPALVLGLLLVLERASALAQQQRDLKLVKVGLRADDAHTQLAAAFQKHDWLWQLLLRKHLPDVLQHPAAAQRLLGALATLPARTQARAYRLWWQQLAAQPAALAVPLQLQLALLEQLRQCFTVRSLDLELPGASELPGQTAQQGSAGSEAAAAAAAGAGGEALTAAEVHVALREQLPPLLQLLLLVACSGGEAATSAAAAAGQPGEGGSSGRGSANAPPAPSLSTVQSAVVARRDPRRRGGSAVAASQAARPASALASSSETGALSSSRRGGILDSVLRHAVLLISRLSDPDALHEMLGIQLRRAGQGPAHGGGSGDEAEEEDAGQEEPQREMAGAAAAGQQQLLSRRDAERISTAAALIEVCLDGMLALPPLATAVHQQLHSKGNSNAAAVCGEAADGAVAEAAQRQQQQDAAAELRTTAGLMLGMHRELSRMLADHQQQLQGGIHNSAAAAKLRQPAPLLSLPACQQLLCVLADTHAGAGGAAGGPSTSGQQQGSGAAGPQFWAAAERPPAVLLVPPQLAVQGIELVRRAVEAGGPSIQPTAAAAEASSWRVAMVAQVAAIYTACYQAIWGAKVLQSAEAYQLLLSAARLRRLLRPADGTAAAPAAADDEAAAEAALLAENAVGNRRRRQRSAAHELPSLGVASKGKAAAGAALPAAKRIKTERGSRPSSTGGDGSAVAELLQLFSSPAAKPPASGSEQGQQQRTAGRKRITPVAVSQQQEQQPAQPQEHQQQQAEGQPQASSQQHGKPARKRIVPQHNGPASGSKLASADPKPSQQGSGASAAAASTEQQGEDGMAGMEAAPSGWQQGQRRIIISKAADMTEEQQEEMWAAYIADKEFLAEMLGDADYQRWFDEAAHPLRKQRQRPGGLEAAWAAVLGGRSAGSIVQQQLPRTLLEASMTMRWDAAAAACLGLLAALLRGAAANQSSVSIAATEAGAEPGERQQSEVEQLLQGAFSRQQLEVGARVATRILGITGATSITGTIQAAQRSPAGGSLVLLAAQMLGLAQGQNYFQQQAVSGLSVQGVPVDQQRATSSGVLVAPPLLEAYAQLLAVLLPHAQQEAAASPATPGAAQLTQLAKKCHPLSVTAQMAEHLLRLPPPLQHMLAPGCTALLRVAAAGRNSDAQQAAQQHAALLWMLVQPRQACVSGTDGGVELPADCPAWLQEEALLLERSCSNFHQHRSNGHAMLLGPAPEVQRAAALELLLQLRLQLDMLQQQGGSAILPADVLVVAADACHAAMQRLLLESQAQRRRQLAEDGSSDAESDDDEEQQGEPLLLGHPAVAEVAALTAVLCDVGATAAAFVATALDAAAAHSSQAQQQQQQRKGRPQQPQQAQQQPQPDSQACAAAAEAASMLVLCNQLVEPADQLLQSGCLPPAAHQRLEAACELLDAQGQAVSQLSDGLPPSHPLTTAIETAMADAPALWQPAAEEEQQAGSDGEVSGGSDGEAGPARPASQQGKKKAGSSNTASSGKADSRKQQAAAKPKERSERQPGRRRRMGEVRNPAVRAMLAEDGGAGLDDDDLSDLEDFLVFNPERDYDAFFKRHFWQARGSDSEEEEDAGVAEAAQGEEGPAAAERAGHDGGGEASGGAGTGKPAEPQHQTKQRQQPKQQRQRPPAKSRDRPWAPPKQQQQQQAAVREQRQPVLGSVAAAAAAAGAAAAAKRQGSSCGHAGGKAQPKRKR</sequence>
<feature type="compositionally biased region" description="Low complexity" evidence="1">
    <location>
        <begin position="396"/>
        <end position="405"/>
    </location>
</feature>
<feature type="compositionally biased region" description="Polar residues" evidence="1">
    <location>
        <begin position="1528"/>
        <end position="1537"/>
    </location>
</feature>
<dbReference type="GO" id="GO:0045944">
    <property type="term" value="P:positive regulation of transcription by RNA polymerase II"/>
    <property type="evidence" value="ECO:0007669"/>
    <property type="project" value="TreeGrafter"/>
</dbReference>
<feature type="compositionally biased region" description="Low complexity" evidence="1">
    <location>
        <begin position="1663"/>
        <end position="1675"/>
    </location>
</feature>
<dbReference type="EMBL" id="LHPG02000003">
    <property type="protein sequence ID" value="PRW60124.1"/>
    <property type="molecule type" value="Genomic_DNA"/>
</dbReference>
<feature type="region of interest" description="Disordered" evidence="1">
    <location>
        <begin position="752"/>
        <end position="872"/>
    </location>
</feature>
<proteinExistence type="predicted"/>
<feature type="compositionally biased region" description="Low complexity" evidence="1">
    <location>
        <begin position="1627"/>
        <end position="1641"/>
    </location>
</feature>
<dbReference type="Proteomes" id="UP000239899">
    <property type="component" value="Unassembled WGS sequence"/>
</dbReference>
<feature type="compositionally biased region" description="Acidic residues" evidence="1">
    <location>
        <begin position="1323"/>
        <end position="1336"/>
    </location>
</feature>
<gene>
    <name evidence="2" type="ORF">C2E21_1573</name>
</gene>
<dbReference type="GO" id="GO:0016592">
    <property type="term" value="C:mediator complex"/>
    <property type="evidence" value="ECO:0007669"/>
    <property type="project" value="TreeGrafter"/>
</dbReference>
<feature type="compositionally biased region" description="Low complexity" evidence="1">
    <location>
        <begin position="549"/>
        <end position="564"/>
    </location>
</feature>
<keyword evidence="3" id="KW-1185">Reference proteome</keyword>
<dbReference type="InterPro" id="IPR051647">
    <property type="entry name" value="Mediator_comp_sub12"/>
</dbReference>
<organism evidence="2 3">
    <name type="scientific">Chlorella sorokiniana</name>
    <name type="common">Freshwater green alga</name>
    <dbReference type="NCBI Taxonomy" id="3076"/>
    <lineage>
        <taxon>Eukaryota</taxon>
        <taxon>Viridiplantae</taxon>
        <taxon>Chlorophyta</taxon>
        <taxon>core chlorophytes</taxon>
        <taxon>Trebouxiophyceae</taxon>
        <taxon>Chlorellales</taxon>
        <taxon>Chlorellaceae</taxon>
        <taxon>Chlorella clade</taxon>
        <taxon>Chlorella</taxon>
    </lineage>
</organism>
<feature type="compositionally biased region" description="Low complexity" evidence="1">
    <location>
        <begin position="839"/>
        <end position="851"/>
    </location>
</feature>
<name>A0A2P6U1D3_CHLSO</name>
<protein>
    <submittedName>
        <fullName evidence="2">Uncharacterized protein</fullName>
    </submittedName>
</protein>
<feature type="region of interest" description="Disordered" evidence="1">
    <location>
        <begin position="261"/>
        <end position="331"/>
    </location>
</feature>
<dbReference type="PANTHER" id="PTHR46007">
    <property type="entry name" value="MEDIATOR OF RNA POLYMERASE II TRANSCRIPTION SUBUNIT 12"/>
    <property type="match status" value="1"/>
</dbReference>
<reference evidence="2 3" key="1">
    <citation type="journal article" date="2018" name="Plant J.">
        <title>Genome sequences of Chlorella sorokiniana UTEX 1602 and Micractinium conductrix SAG 241.80: implications to maltose excretion by a green alga.</title>
        <authorList>
            <person name="Arriola M.B."/>
            <person name="Velmurugan N."/>
            <person name="Zhang Y."/>
            <person name="Plunkett M.H."/>
            <person name="Hondzo H."/>
            <person name="Barney B.M."/>
        </authorList>
    </citation>
    <scope>NUCLEOTIDE SEQUENCE [LARGE SCALE GENOMIC DNA]</scope>
    <source>
        <strain evidence="3">UTEX 1602</strain>
    </source>
</reference>
<feature type="region of interest" description="Disordered" evidence="1">
    <location>
        <begin position="1490"/>
        <end position="1587"/>
    </location>
</feature>
<dbReference type="OrthoDB" id="514907at2759"/>
<feature type="compositionally biased region" description="Low complexity" evidence="1">
    <location>
        <begin position="1714"/>
        <end position="1726"/>
    </location>
</feature>
<feature type="region of interest" description="Disordered" evidence="1">
    <location>
        <begin position="544"/>
        <end position="564"/>
    </location>
</feature>